<dbReference type="Gene3D" id="3.40.50.300">
    <property type="entry name" value="P-loop containing nucleotide triphosphate hydrolases"/>
    <property type="match status" value="1"/>
</dbReference>
<comment type="caution">
    <text evidence="5">The sequence shown here is derived from an EMBL/GenBank/DDBJ whole genome shotgun (WGS) entry which is preliminary data.</text>
</comment>
<accession>A0A2T6BWI4</accession>
<dbReference type="OrthoDB" id="2988240at2"/>
<evidence type="ECO:0000313" key="5">
    <source>
        <dbReference type="EMBL" id="PTX60317.1"/>
    </source>
</evidence>
<dbReference type="InterPro" id="IPR003439">
    <property type="entry name" value="ABC_transporter-like_ATP-bd"/>
</dbReference>
<keyword evidence="6" id="KW-1185">Reference proteome</keyword>
<dbReference type="InterPro" id="IPR051782">
    <property type="entry name" value="ABC_Transporter_VariousFunc"/>
</dbReference>
<dbReference type="PANTHER" id="PTHR42939:SF1">
    <property type="entry name" value="ABC TRANSPORTER ATP-BINDING PROTEIN ALBC-RELATED"/>
    <property type="match status" value="1"/>
</dbReference>
<dbReference type="GO" id="GO:0005524">
    <property type="term" value="F:ATP binding"/>
    <property type="evidence" value="ECO:0007669"/>
    <property type="project" value="UniProtKB-KW"/>
</dbReference>
<dbReference type="Pfam" id="PF00005">
    <property type="entry name" value="ABC_tran"/>
    <property type="match status" value="1"/>
</dbReference>
<dbReference type="AlphaFoldDB" id="A0A2T6BWI4"/>
<keyword evidence="3 5" id="KW-0067">ATP-binding</keyword>
<evidence type="ECO:0000259" key="4">
    <source>
        <dbReference type="PROSITE" id="PS50893"/>
    </source>
</evidence>
<dbReference type="InterPro" id="IPR027417">
    <property type="entry name" value="P-loop_NTPase"/>
</dbReference>
<dbReference type="SMART" id="SM00382">
    <property type="entry name" value="AAA"/>
    <property type="match status" value="1"/>
</dbReference>
<dbReference type="EMBL" id="QBKR01000009">
    <property type="protein sequence ID" value="PTX60317.1"/>
    <property type="molecule type" value="Genomic_DNA"/>
</dbReference>
<organism evidence="5 6">
    <name type="scientific">Melghirimyces profundicolus</name>
    <dbReference type="NCBI Taxonomy" id="1242148"/>
    <lineage>
        <taxon>Bacteria</taxon>
        <taxon>Bacillati</taxon>
        <taxon>Bacillota</taxon>
        <taxon>Bacilli</taxon>
        <taxon>Bacillales</taxon>
        <taxon>Thermoactinomycetaceae</taxon>
        <taxon>Melghirimyces</taxon>
    </lineage>
</organism>
<protein>
    <submittedName>
        <fullName evidence="5">ABC-2 type transport system ATP-binding protein</fullName>
    </submittedName>
</protein>
<evidence type="ECO:0000256" key="3">
    <source>
        <dbReference type="ARBA" id="ARBA00022840"/>
    </source>
</evidence>
<gene>
    <name evidence="5" type="ORF">C8P63_10982</name>
</gene>
<name>A0A2T6BWI4_9BACL</name>
<keyword evidence="1" id="KW-0813">Transport</keyword>
<sequence length="268" mass="29876">MRIEWSHVNKQYAEGENGPYRLRKRTGLLDFTVTLKEGVTAVLGPKGSGKTTLLRVTATLSVPDDGRITYRTFGGRQYTWSRSIAAMGDTSPLEPLRRRLGYVPPHKKLNQDDVLLEDALVYLAQYHRLSQPKKQAVEMVARWGLAAFRKRTLAELPAAAASRYALAASLIGDPDIWLLDEPTRGLDELGWHLFLRELERRKGKGITLMAIHDLELAEVAENLLLVEGGSCRRLGRRKLLTSGVPDGSVASWYRMMQSFSSQGKTGGS</sequence>
<dbReference type="InterPro" id="IPR003593">
    <property type="entry name" value="AAA+_ATPase"/>
</dbReference>
<dbReference type="PROSITE" id="PS50893">
    <property type="entry name" value="ABC_TRANSPORTER_2"/>
    <property type="match status" value="1"/>
</dbReference>
<evidence type="ECO:0000256" key="2">
    <source>
        <dbReference type="ARBA" id="ARBA00022741"/>
    </source>
</evidence>
<evidence type="ECO:0000256" key="1">
    <source>
        <dbReference type="ARBA" id="ARBA00022448"/>
    </source>
</evidence>
<keyword evidence="2" id="KW-0547">Nucleotide-binding</keyword>
<dbReference type="Proteomes" id="UP000244240">
    <property type="component" value="Unassembled WGS sequence"/>
</dbReference>
<dbReference type="SUPFAM" id="SSF52540">
    <property type="entry name" value="P-loop containing nucleoside triphosphate hydrolases"/>
    <property type="match status" value="1"/>
</dbReference>
<dbReference type="GO" id="GO:0016887">
    <property type="term" value="F:ATP hydrolysis activity"/>
    <property type="evidence" value="ECO:0007669"/>
    <property type="project" value="InterPro"/>
</dbReference>
<dbReference type="PANTHER" id="PTHR42939">
    <property type="entry name" value="ABC TRANSPORTER ATP-BINDING PROTEIN ALBC-RELATED"/>
    <property type="match status" value="1"/>
</dbReference>
<reference evidence="5 6" key="1">
    <citation type="submission" date="2018-04" db="EMBL/GenBank/DDBJ databases">
        <title>Genomic Encyclopedia of Archaeal and Bacterial Type Strains, Phase II (KMG-II): from individual species to whole genera.</title>
        <authorList>
            <person name="Goeker M."/>
        </authorList>
    </citation>
    <scope>NUCLEOTIDE SEQUENCE [LARGE SCALE GENOMIC DNA]</scope>
    <source>
        <strain evidence="5 6">DSM 45787</strain>
    </source>
</reference>
<feature type="domain" description="ABC transporter" evidence="4">
    <location>
        <begin position="3"/>
        <end position="253"/>
    </location>
</feature>
<proteinExistence type="predicted"/>
<dbReference type="RefSeq" id="WP_108023019.1">
    <property type="nucleotide sequence ID" value="NZ_QBKR01000009.1"/>
</dbReference>
<evidence type="ECO:0000313" key="6">
    <source>
        <dbReference type="Proteomes" id="UP000244240"/>
    </source>
</evidence>